<sequence length="93" mass="10382">MNFNEIWYTDKVGQLTWVIEYFLSHGNAGKTTGRKKLVLYINRDYLAADASHPGVEGPDATLEHPSTDQGQSAVYEALANQIPTIYPSPTIHF</sequence>
<evidence type="ECO:0000313" key="1">
    <source>
        <dbReference type="EMBL" id="SOQ53593.1"/>
    </source>
</evidence>
<protein>
    <submittedName>
        <fullName evidence="1">SFRICE_014549</fullName>
    </submittedName>
</protein>
<proteinExistence type="predicted"/>
<dbReference type="EMBL" id="ODYU01009280">
    <property type="protein sequence ID" value="SOQ53593.1"/>
    <property type="molecule type" value="Genomic_DNA"/>
</dbReference>
<organism evidence="1">
    <name type="scientific">Spodoptera frugiperda</name>
    <name type="common">Fall armyworm</name>
    <dbReference type="NCBI Taxonomy" id="7108"/>
    <lineage>
        <taxon>Eukaryota</taxon>
        <taxon>Metazoa</taxon>
        <taxon>Ecdysozoa</taxon>
        <taxon>Arthropoda</taxon>
        <taxon>Hexapoda</taxon>
        <taxon>Insecta</taxon>
        <taxon>Pterygota</taxon>
        <taxon>Neoptera</taxon>
        <taxon>Endopterygota</taxon>
        <taxon>Lepidoptera</taxon>
        <taxon>Glossata</taxon>
        <taxon>Ditrysia</taxon>
        <taxon>Noctuoidea</taxon>
        <taxon>Noctuidae</taxon>
        <taxon>Amphipyrinae</taxon>
        <taxon>Spodoptera</taxon>
    </lineage>
</organism>
<gene>
    <name evidence="1" type="ORF">SFRICE_014549</name>
</gene>
<accession>A0A2H1WKI6</accession>
<name>A0A2H1WKI6_SPOFR</name>
<dbReference type="AlphaFoldDB" id="A0A2H1WKI6"/>
<reference evidence="1" key="1">
    <citation type="submission" date="2016-07" db="EMBL/GenBank/DDBJ databases">
        <authorList>
            <person name="Bretaudeau A."/>
        </authorList>
    </citation>
    <scope>NUCLEOTIDE SEQUENCE</scope>
    <source>
        <strain evidence="1">Rice</strain>
        <tissue evidence="1">Whole body</tissue>
    </source>
</reference>